<keyword evidence="3" id="KW-1003">Cell membrane</keyword>
<feature type="transmembrane region" description="Helical" evidence="7">
    <location>
        <begin position="21"/>
        <end position="47"/>
    </location>
</feature>
<dbReference type="Pfam" id="PF12704">
    <property type="entry name" value="MacB_PCD"/>
    <property type="match status" value="1"/>
</dbReference>
<proteinExistence type="inferred from homology"/>
<keyword evidence="5 7" id="KW-1133">Transmembrane helix</keyword>
<feature type="domain" description="MacB-like periplasmic core" evidence="9">
    <location>
        <begin position="27"/>
        <end position="247"/>
    </location>
</feature>
<comment type="subcellular location">
    <subcellularLocation>
        <location evidence="1">Cell membrane</location>
        <topology evidence="1">Multi-pass membrane protein</topology>
    </subcellularLocation>
</comment>
<gene>
    <name evidence="10" type="ORF">IFK94_03160</name>
</gene>
<keyword evidence="6 7" id="KW-0472">Membrane</keyword>
<evidence type="ECO:0000256" key="4">
    <source>
        <dbReference type="ARBA" id="ARBA00022692"/>
    </source>
</evidence>
<comment type="similarity">
    <text evidence="2">Belongs to the ABC-4 integral membrane protein family. LolC/E subfamily.</text>
</comment>
<dbReference type="GO" id="GO:0044874">
    <property type="term" value="P:lipoprotein localization to outer membrane"/>
    <property type="evidence" value="ECO:0007669"/>
    <property type="project" value="TreeGrafter"/>
</dbReference>
<evidence type="ECO:0000313" key="11">
    <source>
        <dbReference type="Proteomes" id="UP000648239"/>
    </source>
</evidence>
<keyword evidence="4 7" id="KW-0812">Transmembrane</keyword>
<protein>
    <submittedName>
        <fullName evidence="10">FtsX-like permease family protein</fullName>
    </submittedName>
</protein>
<feature type="transmembrane region" description="Helical" evidence="7">
    <location>
        <begin position="319"/>
        <end position="340"/>
    </location>
</feature>
<feature type="transmembrane region" description="Helical" evidence="7">
    <location>
        <begin position="275"/>
        <end position="298"/>
    </location>
</feature>
<evidence type="ECO:0000313" key="10">
    <source>
        <dbReference type="EMBL" id="MBD3867100.1"/>
    </source>
</evidence>
<organism evidence="10 11">
    <name type="scientific">Candidatus Polarisedimenticola svalbardensis</name>
    <dbReference type="NCBI Taxonomy" id="2886004"/>
    <lineage>
        <taxon>Bacteria</taxon>
        <taxon>Pseudomonadati</taxon>
        <taxon>Acidobacteriota</taxon>
        <taxon>Candidatus Polarisedimenticolia</taxon>
        <taxon>Candidatus Polarisedimenticolales</taxon>
        <taxon>Candidatus Polarisedimenticolaceae</taxon>
        <taxon>Candidatus Polarisedimenticola</taxon>
    </lineage>
</organism>
<dbReference type="Proteomes" id="UP000648239">
    <property type="component" value="Unassembled WGS sequence"/>
</dbReference>
<dbReference type="GO" id="GO:0098797">
    <property type="term" value="C:plasma membrane protein complex"/>
    <property type="evidence" value="ECO:0007669"/>
    <property type="project" value="TreeGrafter"/>
</dbReference>
<evidence type="ECO:0000259" key="8">
    <source>
        <dbReference type="Pfam" id="PF02687"/>
    </source>
</evidence>
<reference evidence="10 11" key="1">
    <citation type="submission" date="2020-08" db="EMBL/GenBank/DDBJ databases">
        <title>Acidobacteriota in marine sediments use diverse sulfur dissimilation pathways.</title>
        <authorList>
            <person name="Wasmund K."/>
        </authorList>
    </citation>
    <scope>NUCLEOTIDE SEQUENCE [LARGE SCALE GENOMIC DNA]</scope>
    <source>
        <strain evidence="10">MAG AM4</strain>
    </source>
</reference>
<evidence type="ECO:0000256" key="1">
    <source>
        <dbReference type="ARBA" id="ARBA00004651"/>
    </source>
</evidence>
<dbReference type="EMBL" id="JACXWD010000006">
    <property type="protein sequence ID" value="MBD3867100.1"/>
    <property type="molecule type" value="Genomic_DNA"/>
</dbReference>
<feature type="domain" description="ABC3 transporter permease C-terminal" evidence="8">
    <location>
        <begin position="279"/>
        <end position="404"/>
    </location>
</feature>
<dbReference type="AlphaFoldDB" id="A0A8J6Y4L9"/>
<dbReference type="InterPro" id="IPR003838">
    <property type="entry name" value="ABC3_permease_C"/>
</dbReference>
<accession>A0A8J6Y4L9</accession>
<dbReference type="PANTHER" id="PTHR30489">
    <property type="entry name" value="LIPOPROTEIN-RELEASING SYSTEM TRANSMEMBRANE PROTEIN LOLE"/>
    <property type="match status" value="1"/>
</dbReference>
<dbReference type="InterPro" id="IPR025857">
    <property type="entry name" value="MacB_PCD"/>
</dbReference>
<dbReference type="InterPro" id="IPR051447">
    <property type="entry name" value="Lipoprotein-release_system"/>
</dbReference>
<evidence type="ECO:0000256" key="3">
    <source>
        <dbReference type="ARBA" id="ARBA00022475"/>
    </source>
</evidence>
<evidence type="ECO:0000256" key="5">
    <source>
        <dbReference type="ARBA" id="ARBA00022989"/>
    </source>
</evidence>
<sequence length="411" mass="44748">MKVPFELYLALRYLRFHRGKTFISLITFISIAGVTVGTAALVVALALNNGFVQDIRARILSGSAHLQILNAEDTLATGMEEIALRAEAMDGIRIASPVIYTPSMLVPDSAQPAYAEIWGVVPDRQAEVIAADPATTEALAVLQEPPEDRDKIVLGKTLAAKLRVAVGDEVRVMVPRITLSPFAAMPKSRKYEVGATFHSEHFEQDSMRAYISLGSARSLMSARGAASWVEVRLGDLNDLDAMKPELRTSFDFPWTVVDLFEQNQDLIKALRTEKLMLFLAIGLIVVVAALNIVSTLVLMVADKVRDIGALSSMGAESWCIARIFVLQGLVIGLVGTLLGLSLGSGVAWWLGTYKIIALDPDVYYLDHVPFVLDNLDLLKVGLAALLVSLAATIYPAWSAARLDPLEALRYE</sequence>
<evidence type="ECO:0000256" key="7">
    <source>
        <dbReference type="SAM" id="Phobius"/>
    </source>
</evidence>
<evidence type="ECO:0000256" key="2">
    <source>
        <dbReference type="ARBA" id="ARBA00005236"/>
    </source>
</evidence>
<dbReference type="Pfam" id="PF02687">
    <property type="entry name" value="FtsX"/>
    <property type="match status" value="1"/>
</dbReference>
<evidence type="ECO:0000256" key="6">
    <source>
        <dbReference type="ARBA" id="ARBA00023136"/>
    </source>
</evidence>
<name>A0A8J6Y4L9_9BACT</name>
<evidence type="ECO:0000259" key="9">
    <source>
        <dbReference type="Pfam" id="PF12704"/>
    </source>
</evidence>
<feature type="transmembrane region" description="Helical" evidence="7">
    <location>
        <begin position="377"/>
        <end position="397"/>
    </location>
</feature>
<comment type="caution">
    <text evidence="10">The sequence shown here is derived from an EMBL/GenBank/DDBJ whole genome shotgun (WGS) entry which is preliminary data.</text>
</comment>
<dbReference type="PANTHER" id="PTHR30489:SF0">
    <property type="entry name" value="LIPOPROTEIN-RELEASING SYSTEM TRANSMEMBRANE PROTEIN LOLE"/>
    <property type="match status" value="1"/>
</dbReference>